<protein>
    <submittedName>
        <fullName evidence="1">Uncharacterized protein</fullName>
    </submittedName>
</protein>
<evidence type="ECO:0000313" key="1">
    <source>
        <dbReference type="EMBL" id="OLQ15018.1"/>
    </source>
</evidence>
<dbReference type="Proteomes" id="UP000186817">
    <property type="component" value="Unassembled WGS sequence"/>
</dbReference>
<sequence>METSTVSDLRPLRLASLTCREGGQRDSGHIFRDENAETQDTPDAAVHTVQHWCHRNASRVDTCFLRVDFANAFNTVDRAAMLREAALVPEAFPQSGTFSPGPKQDHWEKMGVGDWIGVQQDVATAFLRQLQKRNYNGDYRISLMDQAQLDSVVNEAFD</sequence>
<reference evidence="1 2" key="1">
    <citation type="submission" date="2016-02" db="EMBL/GenBank/DDBJ databases">
        <title>Genome analysis of coral dinoflagellate symbionts highlights evolutionary adaptations to a symbiotic lifestyle.</title>
        <authorList>
            <person name="Aranda M."/>
            <person name="Li Y."/>
            <person name="Liew Y.J."/>
            <person name="Baumgarten S."/>
            <person name="Simakov O."/>
            <person name="Wilson M."/>
            <person name="Piel J."/>
            <person name="Ashoor H."/>
            <person name="Bougouffa S."/>
            <person name="Bajic V.B."/>
            <person name="Ryu T."/>
            <person name="Ravasi T."/>
            <person name="Bayer T."/>
            <person name="Micklem G."/>
            <person name="Kim H."/>
            <person name="Bhak J."/>
            <person name="Lajeunesse T.C."/>
            <person name="Voolstra C.R."/>
        </authorList>
    </citation>
    <scope>NUCLEOTIDE SEQUENCE [LARGE SCALE GENOMIC DNA]</scope>
    <source>
        <strain evidence="1 2">CCMP2467</strain>
    </source>
</reference>
<gene>
    <name evidence="1" type="ORF">AK812_SmicGene801</name>
</gene>
<accession>A0A1Q9F5P9</accession>
<evidence type="ECO:0000313" key="2">
    <source>
        <dbReference type="Proteomes" id="UP000186817"/>
    </source>
</evidence>
<organism evidence="1 2">
    <name type="scientific">Symbiodinium microadriaticum</name>
    <name type="common">Dinoflagellate</name>
    <name type="synonym">Zooxanthella microadriatica</name>
    <dbReference type="NCBI Taxonomy" id="2951"/>
    <lineage>
        <taxon>Eukaryota</taxon>
        <taxon>Sar</taxon>
        <taxon>Alveolata</taxon>
        <taxon>Dinophyceae</taxon>
        <taxon>Suessiales</taxon>
        <taxon>Symbiodiniaceae</taxon>
        <taxon>Symbiodinium</taxon>
    </lineage>
</organism>
<dbReference type="OrthoDB" id="7485566at2759"/>
<proteinExistence type="predicted"/>
<keyword evidence="2" id="KW-1185">Reference proteome</keyword>
<dbReference type="EMBL" id="LSRX01000008">
    <property type="protein sequence ID" value="OLQ15018.1"/>
    <property type="molecule type" value="Genomic_DNA"/>
</dbReference>
<dbReference type="AlphaFoldDB" id="A0A1Q9F5P9"/>
<comment type="caution">
    <text evidence="1">The sequence shown here is derived from an EMBL/GenBank/DDBJ whole genome shotgun (WGS) entry which is preliminary data.</text>
</comment>
<name>A0A1Q9F5P9_SYMMI</name>